<gene>
    <name evidence="2" type="ORF">AMS68_007439</name>
</gene>
<evidence type="ECO:0000313" key="3">
    <source>
        <dbReference type="Proteomes" id="UP000503462"/>
    </source>
</evidence>
<evidence type="ECO:0000256" key="1">
    <source>
        <dbReference type="SAM" id="SignalP"/>
    </source>
</evidence>
<dbReference type="Proteomes" id="UP000503462">
    <property type="component" value="Chromosome 5"/>
</dbReference>
<accession>A0A6H0Y4G9</accession>
<dbReference type="AlphaFoldDB" id="A0A6H0Y4G9"/>
<organism evidence="2 3">
    <name type="scientific">Peltaster fructicola</name>
    <dbReference type="NCBI Taxonomy" id="286661"/>
    <lineage>
        <taxon>Eukaryota</taxon>
        <taxon>Fungi</taxon>
        <taxon>Dikarya</taxon>
        <taxon>Ascomycota</taxon>
        <taxon>Pezizomycotina</taxon>
        <taxon>Dothideomycetes</taxon>
        <taxon>Dothideomycetes incertae sedis</taxon>
        <taxon>Peltaster</taxon>
    </lineage>
</organism>
<proteinExistence type="predicted"/>
<dbReference type="EMBL" id="CP051143">
    <property type="protein sequence ID" value="QIX01922.1"/>
    <property type="molecule type" value="Genomic_DNA"/>
</dbReference>
<feature type="chain" id="PRO_5026124152" evidence="1">
    <location>
        <begin position="19"/>
        <end position="318"/>
    </location>
</feature>
<name>A0A6H0Y4G9_9PEZI</name>
<keyword evidence="1" id="KW-0732">Signal</keyword>
<evidence type="ECO:0000313" key="2">
    <source>
        <dbReference type="EMBL" id="QIX01922.1"/>
    </source>
</evidence>
<keyword evidence="3" id="KW-1185">Reference proteome</keyword>
<reference evidence="2 3" key="1">
    <citation type="journal article" date="2016" name="Sci. Rep.">
        <title>Peltaster fructicola genome reveals evolution from an invasive phytopathogen to an ectophytic parasite.</title>
        <authorList>
            <person name="Xu C."/>
            <person name="Chen H."/>
            <person name="Gleason M.L."/>
            <person name="Xu J.R."/>
            <person name="Liu H."/>
            <person name="Zhang R."/>
            <person name="Sun G."/>
        </authorList>
    </citation>
    <scope>NUCLEOTIDE SEQUENCE [LARGE SCALE GENOMIC DNA]</scope>
    <source>
        <strain evidence="2 3">LNHT1506</strain>
    </source>
</reference>
<feature type="signal peptide" evidence="1">
    <location>
        <begin position="1"/>
        <end position="18"/>
    </location>
</feature>
<protein>
    <submittedName>
        <fullName evidence="2">Uncharacterized protein</fullName>
    </submittedName>
</protein>
<sequence>MVCVSCLLSVLLISRVVARGYLRRPEDLHDEIEDCFNSDGNAAYGEATSYELATSSTATGRSSITARSGPVSTIIAEASSLGSLSSISVQPIPSYTPSVSMTMERDTGSIHSASSGVLSRTISRPYSIGLVTGSAKSIPLSCPSLSTSTLTTTKTLAELVYISVITVNSFTVPIFTVSGSGTYTVTLITYASTFTSYYNVTSMPTSTTIIVIPATSTTTIPTSAGFTPISCLAIYLNPTATTYVTTTRSTFAYFTSVSTAATYTSTMTPYTTEYITSPVFTELRVPTYTVTETRTAGRVYAACATNNMSLPRAQHSTE</sequence>